<protein>
    <submittedName>
        <fullName evidence="2">Uncharacterized protein</fullName>
    </submittedName>
</protein>
<evidence type="ECO:0000256" key="1">
    <source>
        <dbReference type="SAM" id="Phobius"/>
    </source>
</evidence>
<accession>A0ABS7PXC8</accession>
<keyword evidence="1" id="KW-0812">Transmembrane</keyword>
<dbReference type="RefSeq" id="WP_222992392.1">
    <property type="nucleotide sequence ID" value="NZ_JAINVV010000011.1"/>
</dbReference>
<proteinExistence type="predicted"/>
<keyword evidence="1" id="KW-0472">Membrane</keyword>
<feature type="transmembrane region" description="Helical" evidence="1">
    <location>
        <begin position="66"/>
        <end position="86"/>
    </location>
</feature>
<feature type="transmembrane region" description="Helical" evidence="1">
    <location>
        <begin position="118"/>
        <end position="141"/>
    </location>
</feature>
<sequence length="196" mass="21701">MDDVFLDGLKRDWRSDTADIAHLRKWVARRKARLRAAPWGNLASVLLMGGLFLGFALAAFDRRDPVTALGAFAYLVALVAVSVGFVKSLRNRFVDSQETPLDFLRLHRRLIAAARRSLWGARCAAIILIALCAAVWLMAAAGYARPGLAAFQSATWGAAAILTWAWQIWRRRGLDDEADACDRMIAACEEADREKA</sequence>
<gene>
    <name evidence="2" type="ORF">K7G82_23555</name>
</gene>
<dbReference type="EMBL" id="JAINVV010000011">
    <property type="protein sequence ID" value="MBY8825300.1"/>
    <property type="molecule type" value="Genomic_DNA"/>
</dbReference>
<feature type="transmembrane region" description="Helical" evidence="1">
    <location>
        <begin position="147"/>
        <end position="166"/>
    </location>
</feature>
<feature type="transmembrane region" description="Helical" evidence="1">
    <location>
        <begin position="39"/>
        <end position="60"/>
    </location>
</feature>
<evidence type="ECO:0000313" key="2">
    <source>
        <dbReference type="EMBL" id="MBY8825300.1"/>
    </source>
</evidence>
<name>A0ABS7PXC8_9SPHN</name>
<organism evidence="2 3">
    <name type="scientific">Sphingomonas colocasiae</name>
    <dbReference type="NCBI Taxonomy" id="1848973"/>
    <lineage>
        <taxon>Bacteria</taxon>
        <taxon>Pseudomonadati</taxon>
        <taxon>Pseudomonadota</taxon>
        <taxon>Alphaproteobacteria</taxon>
        <taxon>Sphingomonadales</taxon>
        <taxon>Sphingomonadaceae</taxon>
        <taxon>Sphingomonas</taxon>
    </lineage>
</organism>
<dbReference type="Proteomes" id="UP000706039">
    <property type="component" value="Unassembled WGS sequence"/>
</dbReference>
<keyword evidence="1" id="KW-1133">Transmembrane helix</keyword>
<evidence type="ECO:0000313" key="3">
    <source>
        <dbReference type="Proteomes" id="UP000706039"/>
    </source>
</evidence>
<reference evidence="2 3" key="1">
    <citation type="submission" date="2021-08" db="EMBL/GenBank/DDBJ databases">
        <authorList>
            <person name="Tuo L."/>
        </authorList>
    </citation>
    <scope>NUCLEOTIDE SEQUENCE [LARGE SCALE GENOMIC DNA]</scope>
    <source>
        <strain evidence="2 3">JCM 31229</strain>
    </source>
</reference>
<keyword evidence="3" id="KW-1185">Reference proteome</keyword>
<comment type="caution">
    <text evidence="2">The sequence shown here is derived from an EMBL/GenBank/DDBJ whole genome shotgun (WGS) entry which is preliminary data.</text>
</comment>